<proteinExistence type="inferred from homology"/>
<protein>
    <submittedName>
        <fullName evidence="2">SDR family NAD(P)-dependent oxidoreductase</fullName>
    </submittedName>
</protein>
<dbReference type="PANTHER" id="PTHR45458:SF1">
    <property type="entry name" value="SHORT CHAIN DEHYDROGENASE"/>
    <property type="match status" value="1"/>
</dbReference>
<dbReference type="InterPro" id="IPR052184">
    <property type="entry name" value="SDR_enzymes"/>
</dbReference>
<reference evidence="2" key="1">
    <citation type="submission" date="2024-05" db="EMBL/GenBank/DDBJ databases">
        <title>Pontimicrobium maritimus sp. nov., isolated form sea water.</title>
        <authorList>
            <person name="Muhammad N."/>
            <person name="Vuong T.Q."/>
            <person name="Han H.L."/>
            <person name="Kim S.-G."/>
        </authorList>
    </citation>
    <scope>NUCLEOTIDE SEQUENCE</scope>
    <source>
        <strain evidence="2">SW4</strain>
    </source>
</reference>
<evidence type="ECO:0000256" key="1">
    <source>
        <dbReference type="RuleBase" id="RU000363"/>
    </source>
</evidence>
<dbReference type="RefSeq" id="WP_347922962.1">
    <property type="nucleotide sequence ID" value="NZ_CP157199.1"/>
</dbReference>
<dbReference type="InterPro" id="IPR036291">
    <property type="entry name" value="NAD(P)-bd_dom_sf"/>
</dbReference>
<accession>A0AAU7BRD2</accession>
<sequence length="222" mass="24783">MKKTVLITGASKGIGFALAKKFLEEGFYVIGTSRDGKIKDVFSKDFTVIKLDLSDVSSINIASDTILKQFKPIDILVNNAGIGPDLDMEYPELDSFNLTLNVNLTGTVFFTESIINFIKKKVINISSKMGSVSMNSNTDSVAYRISKSGINMYTKILTNRLKDKINVAAVHPGWVKTTISENSNENARLTSEESAKRIYNFINRDFDNGVYWDVETHSKISW</sequence>
<dbReference type="PANTHER" id="PTHR45458">
    <property type="entry name" value="SHORT-CHAIN DEHYDROGENASE/REDUCTASE SDR"/>
    <property type="match status" value="1"/>
</dbReference>
<name>A0AAU7BRD2_9FLAO</name>
<dbReference type="GO" id="GO:0016616">
    <property type="term" value="F:oxidoreductase activity, acting on the CH-OH group of donors, NAD or NADP as acceptor"/>
    <property type="evidence" value="ECO:0007669"/>
    <property type="project" value="TreeGrafter"/>
</dbReference>
<dbReference type="Gene3D" id="3.40.50.720">
    <property type="entry name" value="NAD(P)-binding Rossmann-like Domain"/>
    <property type="match status" value="1"/>
</dbReference>
<organism evidence="2">
    <name type="scientific">Pontimicrobium sp. SW4</name>
    <dbReference type="NCBI Taxonomy" id="3153519"/>
    <lineage>
        <taxon>Bacteria</taxon>
        <taxon>Pseudomonadati</taxon>
        <taxon>Bacteroidota</taxon>
        <taxon>Flavobacteriia</taxon>
        <taxon>Flavobacteriales</taxon>
        <taxon>Flavobacteriaceae</taxon>
        <taxon>Pontimicrobium</taxon>
    </lineage>
</organism>
<dbReference type="InterPro" id="IPR002347">
    <property type="entry name" value="SDR_fam"/>
</dbReference>
<dbReference type="PRINTS" id="PR00081">
    <property type="entry name" value="GDHRDH"/>
</dbReference>
<dbReference type="Pfam" id="PF00106">
    <property type="entry name" value="adh_short"/>
    <property type="match status" value="1"/>
</dbReference>
<evidence type="ECO:0000313" key="2">
    <source>
        <dbReference type="EMBL" id="XBG60732.1"/>
    </source>
</evidence>
<dbReference type="EMBL" id="CP157199">
    <property type="protein sequence ID" value="XBG60732.1"/>
    <property type="molecule type" value="Genomic_DNA"/>
</dbReference>
<comment type="similarity">
    <text evidence="1">Belongs to the short-chain dehydrogenases/reductases (SDR) family.</text>
</comment>
<dbReference type="PRINTS" id="PR00080">
    <property type="entry name" value="SDRFAMILY"/>
</dbReference>
<dbReference type="SUPFAM" id="SSF51735">
    <property type="entry name" value="NAD(P)-binding Rossmann-fold domains"/>
    <property type="match status" value="1"/>
</dbReference>
<dbReference type="AlphaFoldDB" id="A0AAU7BRD2"/>
<gene>
    <name evidence="2" type="ORF">ABGB03_12780</name>
</gene>